<evidence type="ECO:0000256" key="1">
    <source>
        <dbReference type="SAM" id="MobiDB-lite"/>
    </source>
</evidence>
<reference evidence="2 3" key="1">
    <citation type="submission" date="2019-08" db="EMBL/GenBank/DDBJ databases">
        <title>In-depth cultivation of the pig gut microbiome towards novel bacterial diversity and tailored functional studies.</title>
        <authorList>
            <person name="Wylensek D."/>
            <person name="Hitch T.C.A."/>
            <person name="Clavel T."/>
        </authorList>
    </citation>
    <scope>NUCLEOTIDE SEQUENCE [LARGE SCALE GENOMIC DNA]</scope>
    <source>
        <strain evidence="2 3">WCA-470BD-2E</strain>
    </source>
</reference>
<feature type="region of interest" description="Disordered" evidence="1">
    <location>
        <begin position="63"/>
        <end position="102"/>
    </location>
</feature>
<sequence>MLLQSAIKEKEEQKMRLNKAAAIVLAGTFIGVAGYSAAAPSQVQAKEKVYSWSKNKTVKVKYKKNLSKQAAQTSSSSRSFSSTSSSTKSTSSESKKVNPWTEEDSAALRQEILKVSNDFRSQAGLPAVMLNNDFNDMLDARSLGKMKFSIKKHCDVNHDGYETVEKAIEEKTNGKLSPSETLTPTGLDEYESDKKQIDEIVDKYKSDMQGEKEDYEAIYINHTRKNITNYCGTVNHYVSLINWGKTQSASQVAIGVSCYGPSGVIDSTYYENYGDGGNRVCLVIEMLYAVRS</sequence>
<dbReference type="RefSeq" id="WP_154486842.1">
    <property type="nucleotide sequence ID" value="NZ_VUMW01000012.1"/>
</dbReference>
<protein>
    <submittedName>
        <fullName evidence="2">Uncharacterized protein</fullName>
    </submittedName>
</protein>
<accession>A0A844FNR1</accession>
<name>A0A844FNR1_9LACO</name>
<evidence type="ECO:0000313" key="2">
    <source>
        <dbReference type="EMBL" id="MST79875.1"/>
    </source>
</evidence>
<dbReference type="Proteomes" id="UP000452141">
    <property type="component" value="Unassembled WGS sequence"/>
</dbReference>
<dbReference type="EMBL" id="VUMW01000012">
    <property type="protein sequence ID" value="MST79875.1"/>
    <property type="molecule type" value="Genomic_DNA"/>
</dbReference>
<gene>
    <name evidence="2" type="ORF">FYJ61_05235</name>
</gene>
<feature type="compositionally biased region" description="Low complexity" evidence="1">
    <location>
        <begin position="73"/>
        <end position="92"/>
    </location>
</feature>
<dbReference type="InterPro" id="IPR035940">
    <property type="entry name" value="CAP_sf"/>
</dbReference>
<evidence type="ECO:0000313" key="3">
    <source>
        <dbReference type="Proteomes" id="UP000452141"/>
    </source>
</evidence>
<comment type="caution">
    <text evidence="2">The sequence shown here is derived from an EMBL/GenBank/DDBJ whole genome shotgun (WGS) entry which is preliminary data.</text>
</comment>
<proteinExistence type="predicted"/>
<dbReference type="Gene3D" id="3.40.33.10">
    <property type="entry name" value="CAP"/>
    <property type="match status" value="1"/>
</dbReference>
<organism evidence="2 3">
    <name type="scientific">Lactobacillus equicursoris</name>
    <dbReference type="NCBI Taxonomy" id="420645"/>
    <lineage>
        <taxon>Bacteria</taxon>
        <taxon>Bacillati</taxon>
        <taxon>Bacillota</taxon>
        <taxon>Bacilli</taxon>
        <taxon>Lactobacillales</taxon>
        <taxon>Lactobacillaceae</taxon>
        <taxon>Lactobacillus</taxon>
    </lineage>
</organism>
<dbReference type="AlphaFoldDB" id="A0A844FNR1"/>